<dbReference type="EMBL" id="CP023004">
    <property type="protein sequence ID" value="AWI10665.1"/>
    <property type="molecule type" value="Genomic_DNA"/>
</dbReference>
<dbReference type="GO" id="GO:0044877">
    <property type="term" value="F:protein-containing complex binding"/>
    <property type="evidence" value="ECO:0007669"/>
    <property type="project" value="TreeGrafter"/>
</dbReference>
<dbReference type="Pfam" id="PF13460">
    <property type="entry name" value="NAD_binding_10"/>
    <property type="match status" value="1"/>
</dbReference>
<dbReference type="RefSeq" id="WP_108826565.1">
    <property type="nucleotide sequence ID" value="NZ_CP023004.1"/>
</dbReference>
<dbReference type="Gene3D" id="3.40.50.720">
    <property type="entry name" value="NAD(P)-binding Rossmann-like Domain"/>
    <property type="match status" value="1"/>
</dbReference>
<keyword evidence="3" id="KW-1185">Reference proteome</keyword>
<dbReference type="PANTHER" id="PTHR12126">
    <property type="entry name" value="NADH-UBIQUINONE OXIDOREDUCTASE 39 KDA SUBUNIT-RELATED"/>
    <property type="match status" value="1"/>
</dbReference>
<feature type="domain" description="NAD(P)-binding" evidence="1">
    <location>
        <begin position="10"/>
        <end position="150"/>
    </location>
</feature>
<evidence type="ECO:0000313" key="2">
    <source>
        <dbReference type="EMBL" id="AWI10665.1"/>
    </source>
</evidence>
<accession>A0A2U8E7B9</accession>
<dbReference type="AlphaFoldDB" id="A0A2U8E7B9"/>
<name>A0A2U8E7B9_9BACT</name>
<dbReference type="KEGG" id="elut:CKA38_11750"/>
<dbReference type="Proteomes" id="UP000244896">
    <property type="component" value="Chromosome"/>
</dbReference>
<protein>
    <submittedName>
        <fullName evidence="2">Epimerase</fullName>
    </submittedName>
</protein>
<dbReference type="InterPro" id="IPR016040">
    <property type="entry name" value="NAD(P)-bd_dom"/>
</dbReference>
<dbReference type="SUPFAM" id="SSF51735">
    <property type="entry name" value="NAD(P)-binding Rossmann-fold domains"/>
    <property type="match status" value="1"/>
</dbReference>
<evidence type="ECO:0000259" key="1">
    <source>
        <dbReference type="Pfam" id="PF13460"/>
    </source>
</evidence>
<reference evidence="2 3" key="1">
    <citation type="journal article" date="2018" name="Syst. Appl. Microbiol.">
        <title>Ereboglobus luteus gen. nov. sp. nov. from cockroach guts, and new insights into the oxygen relationship of the genera Opitutus and Didymococcus (Verrucomicrobia: Opitutaceae).</title>
        <authorList>
            <person name="Tegtmeier D."/>
            <person name="Belitz A."/>
            <person name="Radek R."/>
            <person name="Heimerl T."/>
            <person name="Brune A."/>
        </authorList>
    </citation>
    <scope>NUCLEOTIDE SEQUENCE [LARGE SCALE GENOMIC DNA]</scope>
    <source>
        <strain evidence="2 3">Ho45</strain>
    </source>
</reference>
<dbReference type="PANTHER" id="PTHR12126:SF11">
    <property type="entry name" value="NADH DEHYDROGENASE [UBIQUINONE] 1 ALPHA SUBCOMPLEX SUBUNIT 9, MITOCHONDRIAL"/>
    <property type="match status" value="1"/>
</dbReference>
<sequence length="304" mass="33684">MNDSKHVVTGAFGLSGRYIARRLLGRGISVETLTNTQPKADPFGGRVRAHPLNFSDADGLVRALDGADVLYNTYWVRFDCKRFTHEQAVRNTFALFDAAGRAGVRRIVHVSIMNPDSRSGLPYFRGKGQIEEYLRAGAVPHSILRPAVLFGDNAILLNNIAWMLRRFPCFGIFGDGKYKIEPVHVDDLAALAVEHGARTKKSVTLDVKGPESFEYRELVRAIGGAIGCERRLFSISPATGYFCGKLMSVLKGDVVITREEIQGLMAGLLATDSEPNAPTRLSDWLAANRDWLGGRYQNEMKRRV</sequence>
<dbReference type="InterPro" id="IPR036291">
    <property type="entry name" value="NAD(P)-bd_dom_sf"/>
</dbReference>
<dbReference type="OrthoDB" id="9785372at2"/>
<gene>
    <name evidence="2" type="ORF">CKA38_11750</name>
</gene>
<evidence type="ECO:0000313" key="3">
    <source>
        <dbReference type="Proteomes" id="UP000244896"/>
    </source>
</evidence>
<proteinExistence type="predicted"/>
<organism evidence="2 3">
    <name type="scientific">Ereboglobus luteus</name>
    <dbReference type="NCBI Taxonomy" id="1796921"/>
    <lineage>
        <taxon>Bacteria</taxon>
        <taxon>Pseudomonadati</taxon>
        <taxon>Verrucomicrobiota</taxon>
        <taxon>Opitutia</taxon>
        <taxon>Opitutales</taxon>
        <taxon>Opitutaceae</taxon>
        <taxon>Ereboglobus</taxon>
    </lineage>
</organism>
<dbReference type="InterPro" id="IPR051207">
    <property type="entry name" value="ComplexI_NDUFA9_subunit"/>
</dbReference>